<organism evidence="1 2">
    <name type="scientific">Gossypium australe</name>
    <dbReference type="NCBI Taxonomy" id="47621"/>
    <lineage>
        <taxon>Eukaryota</taxon>
        <taxon>Viridiplantae</taxon>
        <taxon>Streptophyta</taxon>
        <taxon>Embryophyta</taxon>
        <taxon>Tracheophyta</taxon>
        <taxon>Spermatophyta</taxon>
        <taxon>Magnoliopsida</taxon>
        <taxon>eudicotyledons</taxon>
        <taxon>Gunneridae</taxon>
        <taxon>Pentapetalae</taxon>
        <taxon>rosids</taxon>
        <taxon>malvids</taxon>
        <taxon>Malvales</taxon>
        <taxon>Malvaceae</taxon>
        <taxon>Malvoideae</taxon>
        <taxon>Gossypium</taxon>
    </lineage>
</organism>
<dbReference type="EMBL" id="SMMG02000009">
    <property type="protein sequence ID" value="KAA3462575.1"/>
    <property type="molecule type" value="Genomic_DNA"/>
</dbReference>
<reference evidence="2" key="1">
    <citation type="journal article" date="2019" name="Plant Biotechnol. J.">
        <title>Genome sequencing of the Australian wild diploid species Gossypium australe highlights disease resistance and delayed gland morphogenesis.</title>
        <authorList>
            <person name="Cai Y."/>
            <person name="Cai X."/>
            <person name="Wang Q."/>
            <person name="Wang P."/>
            <person name="Zhang Y."/>
            <person name="Cai C."/>
            <person name="Xu Y."/>
            <person name="Wang K."/>
            <person name="Zhou Z."/>
            <person name="Wang C."/>
            <person name="Geng S."/>
            <person name="Li B."/>
            <person name="Dong Q."/>
            <person name="Hou Y."/>
            <person name="Wang H."/>
            <person name="Ai P."/>
            <person name="Liu Z."/>
            <person name="Yi F."/>
            <person name="Sun M."/>
            <person name="An G."/>
            <person name="Cheng J."/>
            <person name="Zhang Y."/>
            <person name="Shi Q."/>
            <person name="Xie Y."/>
            <person name="Shi X."/>
            <person name="Chang Y."/>
            <person name="Huang F."/>
            <person name="Chen Y."/>
            <person name="Hong S."/>
            <person name="Mi L."/>
            <person name="Sun Q."/>
            <person name="Zhang L."/>
            <person name="Zhou B."/>
            <person name="Peng R."/>
            <person name="Zhang X."/>
            <person name="Liu F."/>
        </authorList>
    </citation>
    <scope>NUCLEOTIDE SEQUENCE [LARGE SCALE GENOMIC DNA]</scope>
    <source>
        <strain evidence="2">cv. PA1801</strain>
    </source>
</reference>
<gene>
    <name evidence="1" type="ORF">EPI10_029050</name>
</gene>
<dbReference type="OrthoDB" id="10618961at2759"/>
<dbReference type="PANTHER" id="PTHR33986:SF15">
    <property type="entry name" value="MITOCHONDRIAL FISSION PROTEIN ELM1"/>
    <property type="match status" value="1"/>
</dbReference>
<name>A0A5B6V0C3_9ROSI</name>
<sequence length="286" mass="32481">MEAHLEANDLWEAIEEDYKVLSLPANLIVAQMKNHKEKKSRKSKQKTDVQVHMQQKNVAQVIDEEEDERLLVATCFATCHSIKMKGKSFALDLLEEEQAMLSSTNVHAEVWQKRLGHFNHAVGILKQIKLEDTSKRHTRLGFSVTPHGISHPYSEEPPLRPIAYLGGFTLNDEFNMPLLVITSGRVTISITSSTKWLATGNIFVVHIQHPRSRLDRFDLEMWITPRRPLDRHVVLTVGALYLVDLVALKSVASVWHDDLAPLVKPFFVDNIREATSSCQYGTDLAK</sequence>
<dbReference type="InterPro" id="IPR009367">
    <property type="entry name" value="Elm1-like"/>
</dbReference>
<proteinExistence type="predicted"/>
<protein>
    <submittedName>
        <fullName evidence="1">Mitochondrial fission protein ELM1-like isoform X2</fullName>
    </submittedName>
</protein>
<evidence type="ECO:0000313" key="2">
    <source>
        <dbReference type="Proteomes" id="UP000325315"/>
    </source>
</evidence>
<accession>A0A5B6V0C3</accession>
<dbReference type="GO" id="GO:0005741">
    <property type="term" value="C:mitochondrial outer membrane"/>
    <property type="evidence" value="ECO:0007669"/>
    <property type="project" value="TreeGrafter"/>
</dbReference>
<keyword evidence="2" id="KW-1185">Reference proteome</keyword>
<comment type="caution">
    <text evidence="1">The sequence shown here is derived from an EMBL/GenBank/DDBJ whole genome shotgun (WGS) entry which is preliminary data.</text>
</comment>
<dbReference type="AlphaFoldDB" id="A0A5B6V0C3"/>
<dbReference type="Proteomes" id="UP000325315">
    <property type="component" value="Unassembled WGS sequence"/>
</dbReference>
<dbReference type="Pfam" id="PF06258">
    <property type="entry name" value="Mito_fiss_Elm1"/>
    <property type="match status" value="1"/>
</dbReference>
<evidence type="ECO:0000313" key="1">
    <source>
        <dbReference type="EMBL" id="KAA3462575.1"/>
    </source>
</evidence>
<dbReference type="GO" id="GO:0000266">
    <property type="term" value="P:mitochondrial fission"/>
    <property type="evidence" value="ECO:0007669"/>
    <property type="project" value="TreeGrafter"/>
</dbReference>
<dbReference type="PANTHER" id="PTHR33986">
    <property type="entry name" value="OS02G0535700 PROTEIN"/>
    <property type="match status" value="1"/>
</dbReference>